<proteinExistence type="inferred from homology"/>
<comment type="similarity">
    <text evidence="1">Belongs to the amidase family.</text>
</comment>
<protein>
    <submittedName>
        <fullName evidence="2">Uncharacterized protein</fullName>
    </submittedName>
</protein>
<dbReference type="SUPFAM" id="SSF75304">
    <property type="entry name" value="Amidase signature (AS) enzymes"/>
    <property type="match status" value="1"/>
</dbReference>
<evidence type="ECO:0000256" key="1">
    <source>
        <dbReference type="ARBA" id="ARBA00009199"/>
    </source>
</evidence>
<keyword evidence="3" id="KW-1185">Reference proteome</keyword>
<dbReference type="PANTHER" id="PTHR46072:SF3">
    <property type="entry name" value="AMIDASE"/>
    <property type="match status" value="1"/>
</dbReference>
<dbReference type="AlphaFoldDB" id="A0A3D8R2C0"/>
<evidence type="ECO:0000313" key="3">
    <source>
        <dbReference type="Proteomes" id="UP000256645"/>
    </source>
</evidence>
<sequence length="198" mass="21566">MAPSRTARTRRRRCSRAAEGHILVPLTNSPITSTSSAYTKALEFFSLDPSNTAIQHILDDGEPMITTVAQAHAHAQSMGPLRQTSILDLAAMNVHRAKYQNAWGKLWSENQLDVLIGPGAQHTATKLDTYYPACIAPYSATSKELDPDATGYPATAPDPPYDPVEFDGASCTIQIVTPRLHDEECLRAAHIIDEVLKG</sequence>
<evidence type="ECO:0000313" key="2">
    <source>
        <dbReference type="EMBL" id="RDW68179.1"/>
    </source>
</evidence>
<dbReference type="Proteomes" id="UP000256645">
    <property type="component" value="Unassembled WGS sequence"/>
</dbReference>
<dbReference type="EMBL" id="PDLM01000010">
    <property type="protein sequence ID" value="RDW68179.1"/>
    <property type="molecule type" value="Genomic_DNA"/>
</dbReference>
<organism evidence="2 3">
    <name type="scientific">Coleophoma cylindrospora</name>
    <dbReference type="NCBI Taxonomy" id="1849047"/>
    <lineage>
        <taxon>Eukaryota</taxon>
        <taxon>Fungi</taxon>
        <taxon>Dikarya</taxon>
        <taxon>Ascomycota</taxon>
        <taxon>Pezizomycotina</taxon>
        <taxon>Leotiomycetes</taxon>
        <taxon>Helotiales</taxon>
        <taxon>Dermateaceae</taxon>
        <taxon>Coleophoma</taxon>
    </lineage>
</organism>
<dbReference type="Gene3D" id="3.90.1300.10">
    <property type="entry name" value="Amidase signature (AS) domain"/>
    <property type="match status" value="1"/>
</dbReference>
<comment type="caution">
    <text evidence="2">The sequence shown here is derived from an EMBL/GenBank/DDBJ whole genome shotgun (WGS) entry which is preliminary data.</text>
</comment>
<reference evidence="2 3" key="1">
    <citation type="journal article" date="2018" name="IMA Fungus">
        <title>IMA Genome-F 9: Draft genome sequence of Annulohypoxylon stygium, Aspergillus mulundensis, Berkeleyomyces basicola (syn. Thielaviopsis basicola), Ceratocystis smalleyi, two Cercospora beticola strains, Coleophoma cylindrospora, Fusarium fracticaudum, Phialophora cf. hyalina, and Morchella septimelata.</title>
        <authorList>
            <person name="Wingfield B.D."/>
            <person name="Bills G.F."/>
            <person name="Dong Y."/>
            <person name="Huang W."/>
            <person name="Nel W.J."/>
            <person name="Swalarsk-Parry B.S."/>
            <person name="Vaghefi N."/>
            <person name="Wilken P.M."/>
            <person name="An Z."/>
            <person name="de Beer Z.W."/>
            <person name="De Vos L."/>
            <person name="Chen L."/>
            <person name="Duong T.A."/>
            <person name="Gao Y."/>
            <person name="Hammerbacher A."/>
            <person name="Kikkert J.R."/>
            <person name="Li Y."/>
            <person name="Li H."/>
            <person name="Li K."/>
            <person name="Li Q."/>
            <person name="Liu X."/>
            <person name="Ma X."/>
            <person name="Naidoo K."/>
            <person name="Pethybridge S.J."/>
            <person name="Sun J."/>
            <person name="Steenkamp E.T."/>
            <person name="van der Nest M.A."/>
            <person name="van Wyk S."/>
            <person name="Wingfield M.J."/>
            <person name="Xiong C."/>
            <person name="Yue Q."/>
            <person name="Zhang X."/>
        </authorList>
    </citation>
    <scope>NUCLEOTIDE SEQUENCE [LARGE SCALE GENOMIC DNA]</scope>
    <source>
        <strain evidence="2 3">BP6252</strain>
    </source>
</reference>
<dbReference type="OrthoDB" id="6428749at2759"/>
<dbReference type="InterPro" id="IPR036928">
    <property type="entry name" value="AS_sf"/>
</dbReference>
<name>A0A3D8R2C0_9HELO</name>
<dbReference type="PANTHER" id="PTHR46072">
    <property type="entry name" value="AMIDASE-RELATED-RELATED"/>
    <property type="match status" value="1"/>
</dbReference>
<gene>
    <name evidence="2" type="ORF">BP6252_09575</name>
</gene>
<accession>A0A3D8R2C0</accession>
<dbReference type="STRING" id="1849047.A0A3D8R2C0"/>